<feature type="domain" description="PAS" evidence="1">
    <location>
        <begin position="9"/>
        <end position="54"/>
    </location>
</feature>
<dbReference type="Gene3D" id="3.30.450.20">
    <property type="entry name" value="PAS domain"/>
    <property type="match status" value="1"/>
</dbReference>
<protein>
    <submittedName>
        <fullName evidence="3">PAS domain S-box-containing protein/diguanylate cyclase (GGDEF) domain-containing protein</fullName>
    </submittedName>
</protein>
<dbReference type="CDD" id="cd01949">
    <property type="entry name" value="GGDEF"/>
    <property type="match status" value="1"/>
</dbReference>
<accession>A0A316A184</accession>
<proteinExistence type="predicted"/>
<dbReference type="OrthoDB" id="9805474at2"/>
<dbReference type="SUPFAM" id="SSF55785">
    <property type="entry name" value="PYP-like sensor domain (PAS domain)"/>
    <property type="match status" value="1"/>
</dbReference>
<dbReference type="EMBL" id="UHJJ01000002">
    <property type="protein sequence ID" value="SUQ13252.1"/>
    <property type="molecule type" value="Genomic_DNA"/>
</dbReference>
<evidence type="ECO:0000313" key="4">
    <source>
        <dbReference type="Proteomes" id="UP000254051"/>
    </source>
</evidence>
<reference evidence="4" key="1">
    <citation type="submission" date="2017-07" db="EMBL/GenBank/DDBJ databases">
        <authorList>
            <person name="Varghese N."/>
            <person name="Submissions S."/>
        </authorList>
    </citation>
    <scope>NUCLEOTIDE SEQUENCE [LARGE SCALE GENOMIC DNA]</scope>
    <source>
        <strain evidence="4">NLAE-zl-C134</strain>
    </source>
</reference>
<dbReference type="PANTHER" id="PTHR45138:SF9">
    <property type="entry name" value="DIGUANYLATE CYCLASE DGCM-RELATED"/>
    <property type="match status" value="1"/>
</dbReference>
<gene>
    <name evidence="3" type="ORF">SAMN05216529_102470</name>
</gene>
<dbReference type="NCBIfam" id="TIGR00254">
    <property type="entry name" value="GGDEF"/>
    <property type="match status" value="1"/>
</dbReference>
<evidence type="ECO:0000259" key="1">
    <source>
        <dbReference type="PROSITE" id="PS50112"/>
    </source>
</evidence>
<dbReference type="InterPro" id="IPR029787">
    <property type="entry name" value="Nucleotide_cyclase"/>
</dbReference>
<keyword evidence="4" id="KW-1185">Reference proteome</keyword>
<dbReference type="SUPFAM" id="SSF55073">
    <property type="entry name" value="Nucleotide cyclase"/>
    <property type="match status" value="1"/>
</dbReference>
<feature type="domain" description="GGDEF" evidence="2">
    <location>
        <begin position="167"/>
        <end position="299"/>
    </location>
</feature>
<dbReference type="Gene3D" id="3.30.70.270">
    <property type="match status" value="1"/>
</dbReference>
<sequence length="299" mass="33425">MKEFIIMDTVISIEELFESMPVAMVLVDRNGEHIVLNQTLASISGLQSESLVGRKVAEMSKVSGENISRDFLAFDANESIPDHEVVIGNKTFLVSVRPLRNHSGYAVAEMVVLTDITKTKELEEKLKETNRQLCYLSSYDALTDVLNARAYYEAAEKIFLLAQRTQASFSVLFLDLDHFKKINDTYSHSAGNIVLACVGKCIKDICRDSDLIGRVGGEEFSVFLPETDYKHAFILAEKLRKNIEQLSIKVGEHTLKTTVSIGIASNKEDYESVSDIQRDADNAMYKAKRSGRNRVSGLN</sequence>
<dbReference type="PANTHER" id="PTHR45138">
    <property type="entry name" value="REGULATORY COMPONENTS OF SENSORY TRANSDUCTION SYSTEM"/>
    <property type="match status" value="1"/>
</dbReference>
<dbReference type="FunFam" id="3.30.70.270:FF:000001">
    <property type="entry name" value="Diguanylate cyclase domain protein"/>
    <property type="match status" value="1"/>
</dbReference>
<dbReference type="Pfam" id="PF08448">
    <property type="entry name" value="PAS_4"/>
    <property type="match status" value="1"/>
</dbReference>
<dbReference type="GO" id="GO:0052621">
    <property type="term" value="F:diguanylate cyclase activity"/>
    <property type="evidence" value="ECO:0007669"/>
    <property type="project" value="TreeGrafter"/>
</dbReference>
<dbReference type="SMART" id="SM00267">
    <property type="entry name" value="GGDEF"/>
    <property type="match status" value="1"/>
</dbReference>
<dbReference type="NCBIfam" id="TIGR00229">
    <property type="entry name" value="sensory_box"/>
    <property type="match status" value="1"/>
</dbReference>
<dbReference type="InterPro" id="IPR000014">
    <property type="entry name" value="PAS"/>
</dbReference>
<dbReference type="Proteomes" id="UP000254051">
    <property type="component" value="Unassembled WGS sequence"/>
</dbReference>
<dbReference type="PROSITE" id="PS50887">
    <property type="entry name" value="GGDEF"/>
    <property type="match status" value="1"/>
</dbReference>
<organism evidence="3 4">
    <name type="scientific">Faecalicatena contorta</name>
    <dbReference type="NCBI Taxonomy" id="39482"/>
    <lineage>
        <taxon>Bacteria</taxon>
        <taxon>Bacillati</taxon>
        <taxon>Bacillota</taxon>
        <taxon>Clostridia</taxon>
        <taxon>Lachnospirales</taxon>
        <taxon>Lachnospiraceae</taxon>
        <taxon>Faecalicatena</taxon>
    </lineage>
</organism>
<dbReference type="Pfam" id="PF00990">
    <property type="entry name" value="GGDEF"/>
    <property type="match status" value="1"/>
</dbReference>
<dbReference type="InterPro" id="IPR043128">
    <property type="entry name" value="Rev_trsase/Diguanyl_cyclase"/>
</dbReference>
<dbReference type="InterPro" id="IPR000160">
    <property type="entry name" value="GGDEF_dom"/>
</dbReference>
<name>A0A316A184_9FIRM</name>
<evidence type="ECO:0000313" key="3">
    <source>
        <dbReference type="EMBL" id="SUQ13252.1"/>
    </source>
</evidence>
<evidence type="ECO:0000259" key="2">
    <source>
        <dbReference type="PROSITE" id="PS50887"/>
    </source>
</evidence>
<dbReference type="InterPro" id="IPR035965">
    <property type="entry name" value="PAS-like_dom_sf"/>
</dbReference>
<dbReference type="PROSITE" id="PS50112">
    <property type="entry name" value="PAS"/>
    <property type="match status" value="1"/>
</dbReference>
<dbReference type="InterPro" id="IPR050469">
    <property type="entry name" value="Diguanylate_Cyclase"/>
</dbReference>
<dbReference type="AlphaFoldDB" id="A0A316A184"/>
<dbReference type="InterPro" id="IPR013656">
    <property type="entry name" value="PAS_4"/>
</dbReference>